<feature type="transmembrane region" description="Helical" evidence="1">
    <location>
        <begin position="106"/>
        <end position="130"/>
    </location>
</feature>
<dbReference type="Pfam" id="PF20398">
    <property type="entry name" value="DUF6691"/>
    <property type="match status" value="1"/>
</dbReference>
<comment type="caution">
    <text evidence="2">The sequence shown here is derived from an EMBL/GenBank/DDBJ whole genome shotgun (WGS) entry which is preliminary data.</text>
</comment>
<dbReference type="InterPro" id="IPR046513">
    <property type="entry name" value="DUF6691"/>
</dbReference>
<accession>A0ABW6CSS7</accession>
<reference evidence="2 3" key="1">
    <citation type="submission" date="2022-09" db="EMBL/GenBank/DDBJ databases">
        <title>New species of Phenylobacterium.</title>
        <authorList>
            <person name="Mieszkin S."/>
        </authorList>
    </citation>
    <scope>NUCLEOTIDE SEQUENCE [LARGE SCALE GENOMIC DNA]</scope>
    <source>
        <strain evidence="2 3">HK31-G</strain>
    </source>
</reference>
<evidence type="ECO:0000313" key="3">
    <source>
        <dbReference type="Proteomes" id="UP001598130"/>
    </source>
</evidence>
<organism evidence="2 3">
    <name type="scientific">Phenylobacterium ferrooxidans</name>
    <dbReference type="NCBI Taxonomy" id="2982689"/>
    <lineage>
        <taxon>Bacteria</taxon>
        <taxon>Pseudomonadati</taxon>
        <taxon>Pseudomonadota</taxon>
        <taxon>Alphaproteobacteria</taxon>
        <taxon>Caulobacterales</taxon>
        <taxon>Caulobacteraceae</taxon>
        <taxon>Phenylobacterium</taxon>
    </lineage>
</organism>
<name>A0ABW6CSS7_9CAUL</name>
<keyword evidence="1" id="KW-0812">Transmembrane</keyword>
<dbReference type="Proteomes" id="UP001598130">
    <property type="component" value="Unassembled WGS sequence"/>
</dbReference>
<evidence type="ECO:0000313" key="2">
    <source>
        <dbReference type="EMBL" id="MFD3265849.1"/>
    </source>
</evidence>
<feature type="transmembrane region" description="Helical" evidence="1">
    <location>
        <begin position="80"/>
        <end position="100"/>
    </location>
</feature>
<protein>
    <submittedName>
        <fullName evidence="2">YeeE/YedE family protein</fullName>
    </submittedName>
</protein>
<gene>
    <name evidence="2" type="ORF">OCL97_17985</name>
</gene>
<keyword evidence="1" id="KW-0472">Membrane</keyword>
<dbReference type="RefSeq" id="WP_377371215.1">
    <property type="nucleotide sequence ID" value="NZ_JAOTJD010000041.1"/>
</dbReference>
<feature type="transmembrane region" description="Helical" evidence="1">
    <location>
        <begin position="42"/>
        <end position="60"/>
    </location>
</feature>
<dbReference type="EMBL" id="JAOTJD010000041">
    <property type="protein sequence ID" value="MFD3265849.1"/>
    <property type="molecule type" value="Genomic_DNA"/>
</dbReference>
<keyword evidence="1" id="KW-1133">Transmembrane helix</keyword>
<proteinExistence type="predicted"/>
<keyword evidence="3" id="KW-1185">Reference proteome</keyword>
<sequence length="143" mass="14688">MKVLTAALFGVIFGLGLLISGMLDPDKVLGFLDVAGAWNPQLAFVMGGAILAAFPAFLIARRRTTTLLGDPLKLPDRWPLDRRLVIGSALFGAGWGLAGICPGPGIVLLGLAGPPIWIFAAAMLAGVLVARTLGPARAGGSDD</sequence>
<evidence type="ECO:0000256" key="1">
    <source>
        <dbReference type="SAM" id="Phobius"/>
    </source>
</evidence>